<gene>
    <name evidence="1" type="ORF">LCGC14_2007620</name>
</gene>
<dbReference type="EMBL" id="LAZR01022940">
    <property type="protein sequence ID" value="KKL80153.1"/>
    <property type="molecule type" value="Genomic_DNA"/>
</dbReference>
<organism evidence="1">
    <name type="scientific">marine sediment metagenome</name>
    <dbReference type="NCBI Taxonomy" id="412755"/>
    <lineage>
        <taxon>unclassified sequences</taxon>
        <taxon>metagenomes</taxon>
        <taxon>ecological metagenomes</taxon>
    </lineage>
</organism>
<accession>A0A0F9F177</accession>
<dbReference type="AlphaFoldDB" id="A0A0F9F177"/>
<protein>
    <recommendedName>
        <fullName evidence="2">Zinc ribbon domain-containing protein</fullName>
    </recommendedName>
</protein>
<proteinExistence type="predicted"/>
<comment type="caution">
    <text evidence="1">The sequence shown here is derived from an EMBL/GenBank/DDBJ whole genome shotgun (WGS) entry which is preliminary data.</text>
</comment>
<evidence type="ECO:0008006" key="2">
    <source>
        <dbReference type="Google" id="ProtNLM"/>
    </source>
</evidence>
<name>A0A0F9F177_9ZZZZ</name>
<reference evidence="1" key="1">
    <citation type="journal article" date="2015" name="Nature">
        <title>Complex archaea that bridge the gap between prokaryotes and eukaryotes.</title>
        <authorList>
            <person name="Spang A."/>
            <person name="Saw J.H."/>
            <person name="Jorgensen S.L."/>
            <person name="Zaremba-Niedzwiedzka K."/>
            <person name="Martijn J."/>
            <person name="Lind A.E."/>
            <person name="van Eijk R."/>
            <person name="Schleper C."/>
            <person name="Guy L."/>
            <person name="Ettema T.J."/>
        </authorList>
    </citation>
    <scope>NUCLEOTIDE SEQUENCE</scope>
</reference>
<evidence type="ECO:0000313" key="1">
    <source>
        <dbReference type="EMBL" id="KKL80153.1"/>
    </source>
</evidence>
<sequence>MTERVHFRCNNCGHRFEVDVLDEYERREARRENRPTTAVHCPECHRTDILRGWD</sequence>